<comment type="caution">
    <text evidence="1">The sequence shown here is derived from an EMBL/GenBank/DDBJ whole genome shotgun (WGS) entry which is preliminary data.</text>
</comment>
<protein>
    <submittedName>
        <fullName evidence="1">Uncharacterized protein</fullName>
    </submittedName>
</protein>
<dbReference type="EMBL" id="MU117990">
    <property type="protein sequence ID" value="KAF9649962.1"/>
    <property type="molecule type" value="Genomic_DNA"/>
</dbReference>
<sequence>MNRLHVRRSVGVLRSPCGLIFHSSLLDVHHASQIATTDSTAKRQPITRKKLATEVSKSVKKFIAVRLSWDIASIM</sequence>
<name>A0ACB6ZK33_THEGA</name>
<accession>A0ACB6ZK33</accession>
<dbReference type="Proteomes" id="UP000886501">
    <property type="component" value="Unassembled WGS sequence"/>
</dbReference>
<organism evidence="1 2">
    <name type="scientific">Thelephora ganbajun</name>
    <name type="common">Ganba fungus</name>
    <dbReference type="NCBI Taxonomy" id="370292"/>
    <lineage>
        <taxon>Eukaryota</taxon>
        <taxon>Fungi</taxon>
        <taxon>Dikarya</taxon>
        <taxon>Basidiomycota</taxon>
        <taxon>Agaricomycotina</taxon>
        <taxon>Agaricomycetes</taxon>
        <taxon>Thelephorales</taxon>
        <taxon>Thelephoraceae</taxon>
        <taxon>Thelephora</taxon>
    </lineage>
</organism>
<evidence type="ECO:0000313" key="2">
    <source>
        <dbReference type="Proteomes" id="UP000886501"/>
    </source>
</evidence>
<reference evidence="1" key="2">
    <citation type="journal article" date="2020" name="Nat. Commun.">
        <title>Large-scale genome sequencing of mycorrhizal fungi provides insights into the early evolution of symbiotic traits.</title>
        <authorList>
            <person name="Miyauchi S."/>
            <person name="Kiss E."/>
            <person name="Kuo A."/>
            <person name="Drula E."/>
            <person name="Kohler A."/>
            <person name="Sanchez-Garcia M."/>
            <person name="Morin E."/>
            <person name="Andreopoulos B."/>
            <person name="Barry K.W."/>
            <person name="Bonito G."/>
            <person name="Buee M."/>
            <person name="Carver A."/>
            <person name="Chen C."/>
            <person name="Cichocki N."/>
            <person name="Clum A."/>
            <person name="Culley D."/>
            <person name="Crous P.W."/>
            <person name="Fauchery L."/>
            <person name="Girlanda M."/>
            <person name="Hayes R.D."/>
            <person name="Keri Z."/>
            <person name="LaButti K."/>
            <person name="Lipzen A."/>
            <person name="Lombard V."/>
            <person name="Magnuson J."/>
            <person name="Maillard F."/>
            <person name="Murat C."/>
            <person name="Nolan M."/>
            <person name="Ohm R.A."/>
            <person name="Pangilinan J."/>
            <person name="Pereira M.F."/>
            <person name="Perotto S."/>
            <person name="Peter M."/>
            <person name="Pfister S."/>
            <person name="Riley R."/>
            <person name="Sitrit Y."/>
            <person name="Stielow J.B."/>
            <person name="Szollosi G."/>
            <person name="Zifcakova L."/>
            <person name="Stursova M."/>
            <person name="Spatafora J.W."/>
            <person name="Tedersoo L."/>
            <person name="Vaario L.M."/>
            <person name="Yamada A."/>
            <person name="Yan M."/>
            <person name="Wang P."/>
            <person name="Xu J."/>
            <person name="Bruns T."/>
            <person name="Baldrian P."/>
            <person name="Vilgalys R."/>
            <person name="Dunand C."/>
            <person name="Henrissat B."/>
            <person name="Grigoriev I.V."/>
            <person name="Hibbett D."/>
            <person name="Nagy L.G."/>
            <person name="Martin F.M."/>
        </authorList>
    </citation>
    <scope>NUCLEOTIDE SEQUENCE</scope>
    <source>
        <strain evidence="1">P2</strain>
    </source>
</reference>
<proteinExistence type="predicted"/>
<keyword evidence="2" id="KW-1185">Reference proteome</keyword>
<feature type="non-terminal residue" evidence="1">
    <location>
        <position position="75"/>
    </location>
</feature>
<reference evidence="1" key="1">
    <citation type="submission" date="2019-10" db="EMBL/GenBank/DDBJ databases">
        <authorList>
            <consortium name="DOE Joint Genome Institute"/>
            <person name="Kuo A."/>
            <person name="Miyauchi S."/>
            <person name="Kiss E."/>
            <person name="Drula E."/>
            <person name="Kohler A."/>
            <person name="Sanchez-Garcia M."/>
            <person name="Andreopoulos B."/>
            <person name="Barry K.W."/>
            <person name="Bonito G."/>
            <person name="Buee M."/>
            <person name="Carver A."/>
            <person name="Chen C."/>
            <person name="Cichocki N."/>
            <person name="Clum A."/>
            <person name="Culley D."/>
            <person name="Crous P.W."/>
            <person name="Fauchery L."/>
            <person name="Girlanda M."/>
            <person name="Hayes R."/>
            <person name="Keri Z."/>
            <person name="Labutti K."/>
            <person name="Lipzen A."/>
            <person name="Lombard V."/>
            <person name="Magnuson J."/>
            <person name="Maillard F."/>
            <person name="Morin E."/>
            <person name="Murat C."/>
            <person name="Nolan M."/>
            <person name="Ohm R."/>
            <person name="Pangilinan J."/>
            <person name="Pereira M."/>
            <person name="Perotto S."/>
            <person name="Peter M."/>
            <person name="Riley R."/>
            <person name="Sitrit Y."/>
            <person name="Stielow B."/>
            <person name="Szollosi G."/>
            <person name="Zifcakova L."/>
            <person name="Stursova M."/>
            <person name="Spatafora J.W."/>
            <person name="Tedersoo L."/>
            <person name="Vaario L.-M."/>
            <person name="Yamada A."/>
            <person name="Yan M."/>
            <person name="Wang P."/>
            <person name="Xu J."/>
            <person name="Bruns T."/>
            <person name="Baldrian P."/>
            <person name="Vilgalys R."/>
            <person name="Henrissat B."/>
            <person name="Grigoriev I.V."/>
            <person name="Hibbett D."/>
            <person name="Nagy L.G."/>
            <person name="Martin F.M."/>
        </authorList>
    </citation>
    <scope>NUCLEOTIDE SEQUENCE</scope>
    <source>
        <strain evidence="1">P2</strain>
    </source>
</reference>
<evidence type="ECO:0000313" key="1">
    <source>
        <dbReference type="EMBL" id="KAF9649962.1"/>
    </source>
</evidence>
<gene>
    <name evidence="1" type="ORF">BDM02DRAFT_3112720</name>
</gene>